<evidence type="ECO:0000313" key="2">
    <source>
        <dbReference type="Proteomes" id="UP000580043"/>
    </source>
</evidence>
<evidence type="ECO:0000313" key="1">
    <source>
        <dbReference type="EMBL" id="NML27562.1"/>
    </source>
</evidence>
<dbReference type="EMBL" id="JABBGA010000016">
    <property type="protein sequence ID" value="NML27562.1"/>
    <property type="molecule type" value="Genomic_DNA"/>
</dbReference>
<sequence length="309" mass="33585">MHLTFDWGGAFRRSRQSGGPAGSDQASRRRSWKRFPYGDRIYRYGGTALKSNWARLHRGDREAYPSAESLDALLAANPALLPSLPPVAVVVPLLEDAWRAYHAGDFADAVDRGLAAGPVGLVVSARAAAVYAAHLEEDESRRLEILRDVVESCSSLVQLAPNWANAWYVYGLALGRFSQNISVVHALARGFGGRVREVLQRAIDLEPAHADAHVGLGVYHAEVIDKVGVMMAALTYGARRDAVAEHFEAARALHPQSPVVLAEYARSTLLAFGLAELGKAHRIFDEAAACQPADALERLDVEWALGETE</sequence>
<comment type="caution">
    <text evidence="1">The sequence shown here is derived from an EMBL/GenBank/DDBJ whole genome shotgun (WGS) entry which is preliminary data.</text>
</comment>
<dbReference type="InterPro" id="IPR011990">
    <property type="entry name" value="TPR-like_helical_dom_sf"/>
</dbReference>
<proteinExistence type="predicted"/>
<accession>A0A848G8S1</accession>
<dbReference type="RefSeq" id="WP_169147099.1">
    <property type="nucleotide sequence ID" value="NZ_JABBGA010000016.1"/>
</dbReference>
<organism evidence="1 2">
    <name type="scientific">Zoogloea dura</name>
    <dbReference type="NCBI Taxonomy" id="2728840"/>
    <lineage>
        <taxon>Bacteria</taxon>
        <taxon>Pseudomonadati</taxon>
        <taxon>Pseudomonadota</taxon>
        <taxon>Betaproteobacteria</taxon>
        <taxon>Rhodocyclales</taxon>
        <taxon>Zoogloeaceae</taxon>
        <taxon>Zoogloea</taxon>
    </lineage>
</organism>
<reference evidence="1 2" key="1">
    <citation type="submission" date="2020-04" db="EMBL/GenBank/DDBJ databases">
        <title>Zoogloea sp. G-4-1-14 isolated from soil.</title>
        <authorList>
            <person name="Dahal R.H."/>
        </authorList>
    </citation>
    <scope>NUCLEOTIDE SEQUENCE [LARGE SCALE GENOMIC DNA]</scope>
    <source>
        <strain evidence="1 2">G-4-1-14</strain>
    </source>
</reference>
<dbReference type="Gene3D" id="1.25.40.10">
    <property type="entry name" value="Tetratricopeptide repeat domain"/>
    <property type="match status" value="1"/>
</dbReference>
<evidence type="ECO:0008006" key="3">
    <source>
        <dbReference type="Google" id="ProtNLM"/>
    </source>
</evidence>
<dbReference type="SUPFAM" id="SSF48452">
    <property type="entry name" value="TPR-like"/>
    <property type="match status" value="1"/>
</dbReference>
<protein>
    <recommendedName>
        <fullName evidence="3">Tetratricopeptide repeat protein</fullName>
    </recommendedName>
</protein>
<keyword evidence="2" id="KW-1185">Reference proteome</keyword>
<dbReference type="Proteomes" id="UP000580043">
    <property type="component" value="Unassembled WGS sequence"/>
</dbReference>
<dbReference type="AlphaFoldDB" id="A0A848G8S1"/>
<gene>
    <name evidence="1" type="ORF">HHL15_17535</name>
</gene>
<name>A0A848G8S1_9RHOO</name>